<dbReference type="InterPro" id="IPR050319">
    <property type="entry name" value="ABC_transp_ATP-bind"/>
</dbReference>
<dbReference type="RefSeq" id="WP_307249350.1">
    <property type="nucleotide sequence ID" value="NZ_JAUSQZ010000001.1"/>
</dbReference>
<dbReference type="Gene3D" id="3.40.50.300">
    <property type="entry name" value="P-loop containing nucleotide triphosphate hydrolases"/>
    <property type="match status" value="1"/>
</dbReference>
<dbReference type="SMART" id="SM00382">
    <property type="entry name" value="AAA"/>
    <property type="match status" value="1"/>
</dbReference>
<proteinExistence type="inferred from homology"/>
<dbReference type="InterPro" id="IPR017871">
    <property type="entry name" value="ABC_transporter-like_CS"/>
</dbReference>
<dbReference type="Pfam" id="PF00005">
    <property type="entry name" value="ABC_tran"/>
    <property type="match status" value="1"/>
</dbReference>
<dbReference type="EMBL" id="JAUSQZ010000001">
    <property type="protein sequence ID" value="MDP9830310.1"/>
    <property type="molecule type" value="Genomic_DNA"/>
</dbReference>
<dbReference type="CDD" id="cd03257">
    <property type="entry name" value="ABC_NikE_OppD_transporters"/>
    <property type="match status" value="1"/>
</dbReference>
<comment type="caution">
    <text evidence="6">The sequence shown here is derived from an EMBL/GenBank/DDBJ whole genome shotgun (WGS) entry which is preliminary data.</text>
</comment>
<protein>
    <submittedName>
        <fullName evidence="6">Peptide/nickel transport system ATP-binding protein</fullName>
    </submittedName>
</protein>
<organism evidence="6 7">
    <name type="scientific">Kineosporia succinea</name>
    <dbReference type="NCBI Taxonomy" id="84632"/>
    <lineage>
        <taxon>Bacteria</taxon>
        <taxon>Bacillati</taxon>
        <taxon>Actinomycetota</taxon>
        <taxon>Actinomycetes</taxon>
        <taxon>Kineosporiales</taxon>
        <taxon>Kineosporiaceae</taxon>
        <taxon>Kineosporia</taxon>
    </lineage>
</organism>
<feature type="domain" description="ABC transporter" evidence="5">
    <location>
        <begin position="5"/>
        <end position="246"/>
    </location>
</feature>
<comment type="similarity">
    <text evidence="1">Belongs to the ABC transporter superfamily.</text>
</comment>
<dbReference type="InterPro" id="IPR027417">
    <property type="entry name" value="P-loop_NTPase"/>
</dbReference>
<dbReference type="PANTHER" id="PTHR43776:SF7">
    <property type="entry name" value="D,D-DIPEPTIDE TRANSPORT ATP-BINDING PROTEIN DDPF-RELATED"/>
    <property type="match status" value="1"/>
</dbReference>
<name>A0ABT9PDS8_9ACTN</name>
<evidence type="ECO:0000313" key="7">
    <source>
        <dbReference type="Proteomes" id="UP001235712"/>
    </source>
</evidence>
<dbReference type="GO" id="GO:0005524">
    <property type="term" value="F:ATP binding"/>
    <property type="evidence" value="ECO:0007669"/>
    <property type="project" value="UniProtKB-KW"/>
</dbReference>
<dbReference type="PANTHER" id="PTHR43776">
    <property type="entry name" value="TRANSPORT ATP-BINDING PROTEIN"/>
    <property type="match status" value="1"/>
</dbReference>
<sequence length="257" mass="27406">MTARITCEDIVKSYGRKAAVRGVSFTVGPGARVGIVGESGSGKSTVAKIIVGLEKPSSGRVLIDGREVASLMSTRKGVLEYRRAVQLVAQDTTSTFDARHPVRQSLRTPAQILGGLDVRQADEAIENITHEIGISPELVDRFPAELSGGQRQRMAIARALVIRPDVLVCDEAVSALDVSVQGAVLNFLKRYSQQHGASVLSVSHGLPATAFLTDELVVMNAGTVMETGPTRALLADPQNAYTRMLVGAYRDIESLAP</sequence>
<dbReference type="PROSITE" id="PS00211">
    <property type="entry name" value="ABC_TRANSPORTER_1"/>
    <property type="match status" value="1"/>
</dbReference>
<keyword evidence="3" id="KW-0547">Nucleotide-binding</keyword>
<accession>A0ABT9PDS8</accession>
<evidence type="ECO:0000256" key="2">
    <source>
        <dbReference type="ARBA" id="ARBA00022448"/>
    </source>
</evidence>
<dbReference type="InterPro" id="IPR003593">
    <property type="entry name" value="AAA+_ATPase"/>
</dbReference>
<dbReference type="Proteomes" id="UP001235712">
    <property type="component" value="Unassembled WGS sequence"/>
</dbReference>
<dbReference type="InterPro" id="IPR003439">
    <property type="entry name" value="ABC_transporter-like_ATP-bd"/>
</dbReference>
<reference evidence="6 7" key="1">
    <citation type="submission" date="2023-07" db="EMBL/GenBank/DDBJ databases">
        <title>Sequencing the genomes of 1000 actinobacteria strains.</title>
        <authorList>
            <person name="Klenk H.-P."/>
        </authorList>
    </citation>
    <scope>NUCLEOTIDE SEQUENCE [LARGE SCALE GENOMIC DNA]</scope>
    <source>
        <strain evidence="6 7">DSM 44388</strain>
    </source>
</reference>
<keyword evidence="4 6" id="KW-0067">ATP-binding</keyword>
<keyword evidence="7" id="KW-1185">Reference proteome</keyword>
<evidence type="ECO:0000313" key="6">
    <source>
        <dbReference type="EMBL" id="MDP9830310.1"/>
    </source>
</evidence>
<dbReference type="SUPFAM" id="SSF52540">
    <property type="entry name" value="P-loop containing nucleoside triphosphate hydrolases"/>
    <property type="match status" value="1"/>
</dbReference>
<evidence type="ECO:0000256" key="4">
    <source>
        <dbReference type="ARBA" id="ARBA00022840"/>
    </source>
</evidence>
<evidence type="ECO:0000256" key="1">
    <source>
        <dbReference type="ARBA" id="ARBA00005417"/>
    </source>
</evidence>
<gene>
    <name evidence="6" type="ORF">J2S57_006059</name>
</gene>
<keyword evidence="2" id="KW-0813">Transport</keyword>
<dbReference type="PROSITE" id="PS50893">
    <property type="entry name" value="ABC_TRANSPORTER_2"/>
    <property type="match status" value="1"/>
</dbReference>
<evidence type="ECO:0000256" key="3">
    <source>
        <dbReference type="ARBA" id="ARBA00022741"/>
    </source>
</evidence>
<evidence type="ECO:0000259" key="5">
    <source>
        <dbReference type="PROSITE" id="PS50893"/>
    </source>
</evidence>